<dbReference type="EMBL" id="LAZR01015227">
    <property type="protein sequence ID" value="KKM14093.1"/>
    <property type="molecule type" value="Genomic_DNA"/>
</dbReference>
<accession>A0A0F9JW41</accession>
<evidence type="ECO:0000313" key="1">
    <source>
        <dbReference type="EMBL" id="KKM14093.1"/>
    </source>
</evidence>
<gene>
    <name evidence="1" type="ORF">LCGC14_1709530</name>
</gene>
<comment type="caution">
    <text evidence="1">The sequence shown here is derived from an EMBL/GenBank/DDBJ whole genome shotgun (WGS) entry which is preliminary data.</text>
</comment>
<proteinExistence type="predicted"/>
<reference evidence="1" key="1">
    <citation type="journal article" date="2015" name="Nature">
        <title>Complex archaea that bridge the gap between prokaryotes and eukaryotes.</title>
        <authorList>
            <person name="Spang A."/>
            <person name="Saw J.H."/>
            <person name="Jorgensen S.L."/>
            <person name="Zaremba-Niedzwiedzka K."/>
            <person name="Martijn J."/>
            <person name="Lind A.E."/>
            <person name="van Eijk R."/>
            <person name="Schleper C."/>
            <person name="Guy L."/>
            <person name="Ettema T.J."/>
        </authorList>
    </citation>
    <scope>NUCLEOTIDE SEQUENCE</scope>
</reference>
<protein>
    <submittedName>
        <fullName evidence="1">Uncharacterized protein</fullName>
    </submittedName>
</protein>
<feature type="non-terminal residue" evidence="1">
    <location>
        <position position="116"/>
    </location>
</feature>
<organism evidence="1">
    <name type="scientific">marine sediment metagenome</name>
    <dbReference type="NCBI Taxonomy" id="412755"/>
    <lineage>
        <taxon>unclassified sequences</taxon>
        <taxon>metagenomes</taxon>
        <taxon>ecological metagenomes</taxon>
    </lineage>
</organism>
<name>A0A0F9JW41_9ZZZZ</name>
<dbReference type="AlphaFoldDB" id="A0A0F9JW41"/>
<sequence length="116" mass="13171">MKMDEFAKKPIRTLGEVILLLEGQPERNTVKLDFTNEIPTSLHSYRGYYEDLSLGCSPNARPMTVERLLKRFKDAKGQTFEGYKGGDFTMGEYTEVWLSEYGTCGEGLGPILLSYM</sequence>